<dbReference type="Pfam" id="PF04977">
    <property type="entry name" value="DivIC"/>
    <property type="match status" value="1"/>
</dbReference>
<keyword evidence="1" id="KW-0812">Transmembrane</keyword>
<keyword evidence="1" id="KW-1133">Transmembrane helix</keyword>
<dbReference type="HOGENOM" id="CLU_134863_4_0_9"/>
<dbReference type="eggNOG" id="COG2919">
    <property type="taxonomic scope" value="Bacteria"/>
</dbReference>
<dbReference type="OrthoDB" id="9815382at2"/>
<evidence type="ECO:0000313" key="3">
    <source>
        <dbReference type="Proteomes" id="UP000008544"/>
    </source>
</evidence>
<name>B1I189_DESAP</name>
<dbReference type="KEGG" id="dau:Daud_0082"/>
<dbReference type="Proteomes" id="UP000008544">
    <property type="component" value="Chromosome"/>
</dbReference>
<dbReference type="RefSeq" id="WP_012301244.1">
    <property type="nucleotide sequence ID" value="NC_010424.1"/>
</dbReference>
<keyword evidence="3" id="KW-1185">Reference proteome</keyword>
<gene>
    <name evidence="2" type="ordered locus">Daud_0082</name>
</gene>
<proteinExistence type="predicted"/>
<keyword evidence="1" id="KW-0472">Membrane</keyword>
<protein>
    <submittedName>
        <fullName evidence="2">Septum formation initiator</fullName>
    </submittedName>
</protein>
<evidence type="ECO:0000313" key="2">
    <source>
        <dbReference type="EMBL" id="ACA58650.1"/>
    </source>
</evidence>
<dbReference type="EMBL" id="CP000860">
    <property type="protein sequence ID" value="ACA58650.1"/>
    <property type="molecule type" value="Genomic_DNA"/>
</dbReference>
<reference evidence="3" key="1">
    <citation type="submission" date="2007-10" db="EMBL/GenBank/DDBJ databases">
        <title>Complete sequence of chromosome of Desulforudis audaxviator MP104C.</title>
        <authorList>
            <person name="Copeland A."/>
            <person name="Lucas S."/>
            <person name="Lapidus A."/>
            <person name="Barry K."/>
            <person name="Glavina del Rio T."/>
            <person name="Dalin E."/>
            <person name="Tice H."/>
            <person name="Bruce D."/>
            <person name="Pitluck S."/>
            <person name="Lowry S.R."/>
            <person name="Larimer F."/>
            <person name="Land M.L."/>
            <person name="Hauser L."/>
            <person name="Kyrpides N."/>
            <person name="Ivanova N.N."/>
            <person name="Richardson P."/>
        </authorList>
    </citation>
    <scope>NUCLEOTIDE SEQUENCE [LARGE SCALE GENOMIC DNA]</scope>
    <source>
        <strain evidence="3">MP104C</strain>
    </source>
</reference>
<dbReference type="STRING" id="477974.Daud_0082"/>
<dbReference type="AlphaFoldDB" id="B1I189"/>
<feature type="transmembrane region" description="Helical" evidence="1">
    <location>
        <begin position="20"/>
        <end position="41"/>
    </location>
</feature>
<reference evidence="2 3" key="2">
    <citation type="journal article" date="2008" name="Science">
        <title>Environmental genomics reveals a single-species ecosystem deep within Earth.</title>
        <authorList>
            <person name="Chivian D."/>
            <person name="Brodie E.L."/>
            <person name="Alm E.J."/>
            <person name="Culley D.E."/>
            <person name="Dehal P.S."/>
            <person name="Desantis T.Z."/>
            <person name="Gihring T.M."/>
            <person name="Lapidus A."/>
            <person name="Lin L.H."/>
            <person name="Lowry S.R."/>
            <person name="Moser D.P."/>
            <person name="Richardson P.M."/>
            <person name="Southam G."/>
            <person name="Wanger G."/>
            <person name="Pratt L.M."/>
            <person name="Andersen G.L."/>
            <person name="Hazen T.C."/>
            <person name="Brockman F.J."/>
            <person name="Arkin A.P."/>
            <person name="Onstott T.C."/>
        </authorList>
    </citation>
    <scope>NUCLEOTIDE SEQUENCE [LARGE SCALE GENOMIC DNA]</scope>
    <source>
        <strain evidence="2 3">MP104C</strain>
    </source>
</reference>
<dbReference type="InterPro" id="IPR007060">
    <property type="entry name" value="FtsL/DivIC"/>
</dbReference>
<organism evidence="2 3">
    <name type="scientific">Desulforudis audaxviator (strain MP104C)</name>
    <dbReference type="NCBI Taxonomy" id="477974"/>
    <lineage>
        <taxon>Bacteria</taxon>
        <taxon>Bacillati</taxon>
        <taxon>Bacillota</taxon>
        <taxon>Clostridia</taxon>
        <taxon>Thermoanaerobacterales</taxon>
        <taxon>Candidatus Desulforudaceae</taxon>
        <taxon>Candidatus Desulforudis</taxon>
    </lineage>
</organism>
<accession>B1I189</accession>
<sequence length="114" mass="13278">MQTTTARRRFNPVKSRLPVMLLIVLLTYFSVSLGFQLNKLWTMQNSIMEMKDQVVQLRSQNEYLWERLTILQSEGYIEETARERLGLIRPGEVRIVPVLPEDSGGQIPDRSIKD</sequence>
<evidence type="ECO:0000256" key="1">
    <source>
        <dbReference type="SAM" id="Phobius"/>
    </source>
</evidence>